<dbReference type="EC" id="2.7.7.-" evidence="2"/>
<proteinExistence type="predicted"/>
<organism evidence="2">
    <name type="scientific">uncultured Microcoleus sp</name>
    <dbReference type="NCBI Taxonomy" id="259945"/>
    <lineage>
        <taxon>Bacteria</taxon>
        <taxon>Bacillati</taxon>
        <taxon>Cyanobacteriota</taxon>
        <taxon>Cyanophyceae</taxon>
        <taxon>Oscillatoriophycideae</taxon>
        <taxon>Oscillatoriales</taxon>
        <taxon>Microcoleaceae</taxon>
        <taxon>Microcoleus</taxon>
        <taxon>environmental samples</taxon>
    </lineage>
</organism>
<dbReference type="PANTHER" id="PTHR34985">
    <property type="entry name" value="SLR0554 PROTEIN"/>
    <property type="match status" value="1"/>
</dbReference>
<dbReference type="InterPro" id="IPR024385">
    <property type="entry name" value="DUF3854"/>
</dbReference>
<feature type="domain" description="DUF3854" evidence="1">
    <location>
        <begin position="150"/>
        <end position="272"/>
    </location>
</feature>
<dbReference type="PANTHER" id="PTHR34985:SF1">
    <property type="entry name" value="SLR0554 PROTEIN"/>
    <property type="match status" value="1"/>
</dbReference>
<dbReference type="GO" id="GO:0016779">
    <property type="term" value="F:nucleotidyltransferase activity"/>
    <property type="evidence" value="ECO:0007669"/>
    <property type="project" value="UniProtKB-KW"/>
</dbReference>
<name>A0A6J4NC03_9CYAN</name>
<feature type="non-terminal residue" evidence="2">
    <location>
        <position position="1"/>
    </location>
</feature>
<dbReference type="AlphaFoldDB" id="A0A6J4NC03"/>
<keyword evidence="2" id="KW-0548">Nucleotidyltransferase</keyword>
<keyword evidence="2" id="KW-0808">Transferase</keyword>
<dbReference type="SUPFAM" id="SSF52540">
    <property type="entry name" value="P-loop containing nucleoside triphosphate hydrolases"/>
    <property type="match status" value="1"/>
</dbReference>
<dbReference type="Pfam" id="PF12965">
    <property type="entry name" value="DUF3854"/>
    <property type="match status" value="1"/>
</dbReference>
<dbReference type="InterPro" id="IPR027417">
    <property type="entry name" value="P-loop_NTPase"/>
</dbReference>
<accession>A0A6J4NC03</accession>
<sequence>ELLPEHLQELLASSPSSVSFDLKLPFFMGNWHTERGAELFQTLNPKVTATQSGTGVRAGKTRAKLDDCMESVALVCHGRAKATHGPLVRRGKYLNASGYYDDAGHYISIDCRPTFLLPTLPMWEKISERYGVAIPENPVLVGPWGLAIGFWSWVLENNIPVKYAEGEKKAGCLMLLGYAAISLNGIWMGRRVIYRESDGKAIGERLHEDLQEFDTPGRETTFIFDYREGQYFQSVEYKAARATGGLLQFAIAKIAILPGPDKGVDDFCVAGGDVDAVILAAKIIDEIQKQFFLWLSKENKKKAWALTYPITWECNQRYLDIPYPDSGVICVRSPKGTGKTHALIKLVAKAHAEGRKVLLLTHRIVLGRAICKAVGIPWIEEMNSDGDRKIEGKAMGYGLCIDSLHPTSQAAFDPYAWENALIIFDEVEQVFWHALNSSTCRENRQAILTTLRVLLQTVLKSGGQVILQDADLSNYSIDFVKEFSGVEVNPWVAVNRYMPDEPWKIKFYDTYYVKGEKQDDPSGLLRDAADHVNTDGKIWISCDSQKAKSKWGAKNLEKHLRSRCPGKKILRIDSETVANPEHEAYQC</sequence>
<gene>
    <name evidence="2" type="ORF">AVDCRST_MAG84-4905</name>
</gene>
<evidence type="ECO:0000313" key="2">
    <source>
        <dbReference type="EMBL" id="CAA9378570.1"/>
    </source>
</evidence>
<protein>
    <submittedName>
        <fullName evidence="2">DNA primase</fullName>
        <ecNumber evidence="2">2.7.7.-</ecNumber>
    </submittedName>
</protein>
<reference evidence="2" key="1">
    <citation type="submission" date="2020-02" db="EMBL/GenBank/DDBJ databases">
        <authorList>
            <person name="Meier V. D."/>
        </authorList>
    </citation>
    <scope>NUCLEOTIDE SEQUENCE</scope>
    <source>
        <strain evidence="2">AVDCRST_MAG84</strain>
    </source>
</reference>
<dbReference type="EMBL" id="CADCTZ010001094">
    <property type="protein sequence ID" value="CAA9378570.1"/>
    <property type="molecule type" value="Genomic_DNA"/>
</dbReference>
<evidence type="ECO:0000259" key="1">
    <source>
        <dbReference type="Pfam" id="PF12965"/>
    </source>
</evidence>
<feature type="non-terminal residue" evidence="2">
    <location>
        <position position="587"/>
    </location>
</feature>